<sequence>MSLTPNFARYSAERSNTRKLLRTFTAKSFADLRVNVNPKILSGSTNPLAIKYITRVLMVSVFPDPAPAITTAGRS</sequence>
<accession>A0A6J7SGQ6</accession>
<dbReference type="AlphaFoldDB" id="A0A6J7SGQ6"/>
<proteinExistence type="predicted"/>
<organism evidence="1">
    <name type="scientific">freshwater metagenome</name>
    <dbReference type="NCBI Taxonomy" id="449393"/>
    <lineage>
        <taxon>unclassified sequences</taxon>
        <taxon>metagenomes</taxon>
        <taxon>ecological metagenomes</taxon>
    </lineage>
</organism>
<reference evidence="1" key="1">
    <citation type="submission" date="2020-05" db="EMBL/GenBank/DDBJ databases">
        <authorList>
            <person name="Chiriac C."/>
            <person name="Salcher M."/>
            <person name="Ghai R."/>
            <person name="Kavagutti S V."/>
        </authorList>
    </citation>
    <scope>NUCLEOTIDE SEQUENCE</scope>
</reference>
<evidence type="ECO:0000313" key="1">
    <source>
        <dbReference type="EMBL" id="CAB5039608.1"/>
    </source>
</evidence>
<name>A0A6J7SGQ6_9ZZZZ</name>
<dbReference type="EMBL" id="CAFBPY010000149">
    <property type="protein sequence ID" value="CAB5039608.1"/>
    <property type="molecule type" value="Genomic_DNA"/>
</dbReference>
<protein>
    <submittedName>
        <fullName evidence="1">Unannotated protein</fullName>
    </submittedName>
</protein>
<gene>
    <name evidence="1" type="ORF">UFOPK4209_00896</name>
</gene>